<evidence type="ECO:0000256" key="4">
    <source>
        <dbReference type="ARBA" id="ARBA00022723"/>
    </source>
</evidence>
<comment type="similarity">
    <text evidence="8">Belongs to the KAE1 / TsaD family.</text>
</comment>
<keyword evidence="4 8" id="KW-0479">Metal-binding</keyword>
<feature type="binding site" evidence="8">
    <location>
        <position position="287"/>
    </location>
    <ligand>
        <name>substrate</name>
    </ligand>
</feature>
<dbReference type="PRINTS" id="PR00789">
    <property type="entry name" value="OSIALOPTASE"/>
</dbReference>
<proteinExistence type="inferred from homology"/>
<sequence length="363" mass="37079">MTLTLLGIESSCDDTAAAVVRWSEQDGAQILSNHVAGQEALHADFGGVVPEIAARAHTEKLDHMVEAALQGAGLRLKDCDAIAVTSGPGLIGGVLAGVMCAKGLSLASGLPLVGVNHLAGHALTPRLTDGLPFPYLMLLVSGGHCQFLIVHAADRFERLGGTIDDAPGEAFDKIARILGLPQPGGPSVERAALEGDPKAFALPRPLLDRPGCDMSFSGLKTALLRARDGALAADGSLARADQCNLSASFQAAITDVLAAKTKRALAAYAALAPAVPTLAVAGGVAANQTIRAALAAQAESAGVRFTAPPLALCTDNAAMIAWAGLERFRLGESDDLTLSARPRWPLDTAAAPMLGSGKKGAKA</sequence>
<dbReference type="GO" id="GO:0002949">
    <property type="term" value="P:tRNA threonylcarbamoyladenosine modification"/>
    <property type="evidence" value="ECO:0007669"/>
    <property type="project" value="UniProtKB-UniRule"/>
</dbReference>
<evidence type="ECO:0000256" key="7">
    <source>
        <dbReference type="ARBA" id="ARBA00048117"/>
    </source>
</evidence>
<dbReference type="EC" id="2.3.1.234" evidence="8"/>
<feature type="binding site" evidence="8">
    <location>
        <position position="172"/>
    </location>
    <ligand>
        <name>substrate</name>
    </ligand>
</feature>
<dbReference type="HAMAP" id="MF_01445">
    <property type="entry name" value="TsaD"/>
    <property type="match status" value="1"/>
</dbReference>
<feature type="domain" description="Gcp-like" evidence="9">
    <location>
        <begin position="29"/>
        <end position="322"/>
    </location>
</feature>
<dbReference type="GO" id="GO:0005737">
    <property type="term" value="C:cytoplasm"/>
    <property type="evidence" value="ECO:0007669"/>
    <property type="project" value="UniProtKB-SubCell"/>
</dbReference>
<comment type="caution">
    <text evidence="10">The sequence shown here is derived from an EMBL/GenBank/DDBJ whole genome shotgun (WGS) entry which is preliminary data.</text>
</comment>
<dbReference type="Pfam" id="PF00814">
    <property type="entry name" value="TsaD"/>
    <property type="match status" value="1"/>
</dbReference>
<dbReference type="AlphaFoldDB" id="A0AAP2CQ28"/>
<dbReference type="FunFam" id="3.30.420.40:FF:000012">
    <property type="entry name" value="tRNA N6-adenosine threonylcarbamoyltransferase"/>
    <property type="match status" value="1"/>
</dbReference>
<evidence type="ECO:0000256" key="3">
    <source>
        <dbReference type="ARBA" id="ARBA00022694"/>
    </source>
</evidence>
<feature type="binding site" evidence="8">
    <location>
        <position position="121"/>
    </location>
    <ligand>
        <name>Fe cation</name>
        <dbReference type="ChEBI" id="CHEBI:24875"/>
    </ligand>
</feature>
<evidence type="ECO:0000256" key="2">
    <source>
        <dbReference type="ARBA" id="ARBA00022679"/>
    </source>
</evidence>
<dbReference type="RefSeq" id="WP_327793959.1">
    <property type="nucleotide sequence ID" value="NZ_JADQAZ010000002.1"/>
</dbReference>
<feature type="binding site" evidence="8">
    <location>
        <begin position="139"/>
        <end position="143"/>
    </location>
    <ligand>
        <name>substrate</name>
    </ligand>
</feature>
<keyword evidence="6 8" id="KW-0012">Acyltransferase</keyword>
<protein>
    <recommendedName>
        <fullName evidence="8">tRNA N6-adenosine threonylcarbamoyltransferase</fullName>
        <ecNumber evidence="8">2.3.1.234</ecNumber>
    </recommendedName>
    <alternativeName>
        <fullName evidence="8">N6-L-threonylcarbamoyladenine synthase</fullName>
        <shortName evidence="8">t(6)A synthase</shortName>
    </alternativeName>
    <alternativeName>
        <fullName evidence="8">t(6)A37 threonylcarbamoyladenosine biosynthesis protein TsaD</fullName>
    </alternativeName>
    <alternativeName>
        <fullName evidence="8">tRNA threonylcarbamoyladenosine biosynthesis protein TsaD</fullName>
    </alternativeName>
</protein>
<dbReference type="PANTHER" id="PTHR11735:SF6">
    <property type="entry name" value="TRNA N6-ADENOSINE THREONYLCARBAMOYLTRANSFERASE, MITOCHONDRIAL"/>
    <property type="match status" value="1"/>
</dbReference>
<dbReference type="Proteomes" id="UP001315686">
    <property type="component" value="Unassembled WGS sequence"/>
</dbReference>
<dbReference type="InterPro" id="IPR022450">
    <property type="entry name" value="TsaD"/>
</dbReference>
<name>A0AAP2CQ28_9RHOB</name>
<dbReference type="InterPro" id="IPR000905">
    <property type="entry name" value="Gcp-like_dom"/>
</dbReference>
<comment type="cofactor">
    <cofactor evidence="8">
        <name>Fe(2+)</name>
        <dbReference type="ChEBI" id="CHEBI:29033"/>
    </cofactor>
    <text evidence="8">Binds 1 Fe(2+) ion per subunit.</text>
</comment>
<dbReference type="FunFam" id="3.30.420.40:FF:000040">
    <property type="entry name" value="tRNA N6-adenosine threonylcarbamoyltransferase"/>
    <property type="match status" value="1"/>
</dbReference>
<dbReference type="Gene3D" id="3.30.420.40">
    <property type="match status" value="2"/>
</dbReference>
<dbReference type="EMBL" id="JADQAZ010000002">
    <property type="protein sequence ID" value="MBT0957735.1"/>
    <property type="molecule type" value="Genomic_DNA"/>
</dbReference>
<dbReference type="GO" id="GO:0061711">
    <property type="term" value="F:tRNA N(6)-L-threonylcarbamoyladenine synthase activity"/>
    <property type="evidence" value="ECO:0007669"/>
    <property type="project" value="UniProtKB-EC"/>
</dbReference>
<dbReference type="NCBIfam" id="TIGR00329">
    <property type="entry name" value="gcp_kae1"/>
    <property type="match status" value="1"/>
</dbReference>
<evidence type="ECO:0000256" key="8">
    <source>
        <dbReference type="HAMAP-Rule" id="MF_01445"/>
    </source>
</evidence>
<accession>A0AAP2CQ28</accession>
<keyword evidence="3 8" id="KW-0819">tRNA processing</keyword>
<evidence type="ECO:0000313" key="11">
    <source>
        <dbReference type="Proteomes" id="UP001315686"/>
    </source>
</evidence>
<feature type="binding site" evidence="8">
    <location>
        <position position="185"/>
    </location>
    <ligand>
        <name>substrate</name>
    </ligand>
</feature>
<feature type="binding site" evidence="8">
    <location>
        <position position="117"/>
    </location>
    <ligand>
        <name>Fe cation</name>
        <dbReference type="ChEBI" id="CHEBI:24875"/>
    </ligand>
</feature>
<evidence type="ECO:0000259" key="9">
    <source>
        <dbReference type="Pfam" id="PF00814"/>
    </source>
</evidence>
<evidence type="ECO:0000256" key="6">
    <source>
        <dbReference type="ARBA" id="ARBA00023315"/>
    </source>
</evidence>
<keyword evidence="2 8" id="KW-0808">Transferase</keyword>
<gene>
    <name evidence="8 10" type="primary">tsaD</name>
    <name evidence="10" type="ORF">IV417_10065</name>
</gene>
<comment type="subcellular location">
    <subcellularLocation>
        <location evidence="8">Cytoplasm</location>
    </subcellularLocation>
</comment>
<dbReference type="CDD" id="cd24133">
    <property type="entry name" value="ASKHA_NBD_TsaD_bac"/>
    <property type="match status" value="1"/>
</dbReference>
<evidence type="ECO:0000256" key="5">
    <source>
        <dbReference type="ARBA" id="ARBA00023004"/>
    </source>
</evidence>
<dbReference type="GO" id="GO:0005506">
    <property type="term" value="F:iron ion binding"/>
    <property type="evidence" value="ECO:0007669"/>
    <property type="project" value="UniProtKB-UniRule"/>
</dbReference>
<comment type="catalytic activity">
    <reaction evidence="7 8">
        <text>L-threonylcarbamoyladenylate + adenosine(37) in tRNA = N(6)-L-threonylcarbamoyladenosine(37) in tRNA + AMP + H(+)</text>
        <dbReference type="Rhea" id="RHEA:37059"/>
        <dbReference type="Rhea" id="RHEA-COMP:10162"/>
        <dbReference type="Rhea" id="RHEA-COMP:10163"/>
        <dbReference type="ChEBI" id="CHEBI:15378"/>
        <dbReference type="ChEBI" id="CHEBI:73682"/>
        <dbReference type="ChEBI" id="CHEBI:74411"/>
        <dbReference type="ChEBI" id="CHEBI:74418"/>
        <dbReference type="ChEBI" id="CHEBI:456215"/>
        <dbReference type="EC" id="2.3.1.234"/>
    </reaction>
</comment>
<keyword evidence="5 8" id="KW-0408">Iron</keyword>
<reference evidence="10 11" key="1">
    <citation type="journal article" date="2021" name="Arch. Microbiol.">
        <title>Harenicola maris gen. nov., sp. nov. isolated from the Sea of Japan shallow sediments.</title>
        <authorList>
            <person name="Romanenko L.A."/>
            <person name="Kurilenko V.V."/>
            <person name="Chernysheva N.Y."/>
            <person name="Tekutyeva L.A."/>
            <person name="Velansky P.V."/>
            <person name="Svetashev V.I."/>
            <person name="Isaeva M.P."/>
        </authorList>
    </citation>
    <scope>NUCLEOTIDE SEQUENCE [LARGE SCALE GENOMIC DNA]</scope>
    <source>
        <strain evidence="10 11">KMM 3653</strain>
    </source>
</reference>
<dbReference type="SUPFAM" id="SSF53067">
    <property type="entry name" value="Actin-like ATPase domain"/>
    <property type="match status" value="2"/>
</dbReference>
<dbReference type="PANTHER" id="PTHR11735">
    <property type="entry name" value="TRNA N6-ADENOSINE THREONYLCARBAMOYLTRANSFERASE"/>
    <property type="match status" value="1"/>
</dbReference>
<keyword evidence="11" id="KW-1185">Reference proteome</keyword>
<comment type="function">
    <text evidence="8">Required for the formation of a threonylcarbamoyl group on adenosine at position 37 (t(6)A37) in tRNAs that read codons beginning with adenine. Is involved in the transfer of the threonylcarbamoyl moiety of threonylcarbamoyl-AMP (TC-AMP) to the N6 group of A37, together with TsaE and TsaB. TsaD likely plays a direct catalytic role in this reaction.</text>
</comment>
<feature type="binding site" evidence="8">
    <location>
        <position position="189"/>
    </location>
    <ligand>
        <name>substrate</name>
    </ligand>
</feature>
<evidence type="ECO:0000256" key="1">
    <source>
        <dbReference type="ARBA" id="ARBA00022490"/>
    </source>
</evidence>
<dbReference type="InterPro" id="IPR017861">
    <property type="entry name" value="KAE1/TsaD"/>
</dbReference>
<feature type="binding site" evidence="8">
    <location>
        <position position="315"/>
    </location>
    <ligand>
        <name>Fe cation</name>
        <dbReference type="ChEBI" id="CHEBI:24875"/>
    </ligand>
</feature>
<keyword evidence="1 8" id="KW-0963">Cytoplasm</keyword>
<dbReference type="NCBIfam" id="TIGR03723">
    <property type="entry name" value="T6A_TsaD_YgjD"/>
    <property type="match status" value="1"/>
</dbReference>
<dbReference type="InterPro" id="IPR043129">
    <property type="entry name" value="ATPase_NBD"/>
</dbReference>
<organism evidence="10 11">
    <name type="scientific">Harenicola maris</name>
    <dbReference type="NCBI Taxonomy" id="2841044"/>
    <lineage>
        <taxon>Bacteria</taxon>
        <taxon>Pseudomonadati</taxon>
        <taxon>Pseudomonadota</taxon>
        <taxon>Alphaproteobacteria</taxon>
        <taxon>Rhodobacterales</taxon>
        <taxon>Paracoccaceae</taxon>
        <taxon>Harenicola</taxon>
    </lineage>
</organism>
<evidence type="ECO:0000313" key="10">
    <source>
        <dbReference type="EMBL" id="MBT0957735.1"/>
    </source>
</evidence>